<comment type="caution">
    <text evidence="2">The sequence shown here is derived from an EMBL/GenBank/DDBJ whole genome shotgun (WGS) entry which is preliminary data.</text>
</comment>
<dbReference type="EMBL" id="VSSQ01032951">
    <property type="protein sequence ID" value="MPM84387.1"/>
    <property type="molecule type" value="Genomic_DNA"/>
</dbReference>
<feature type="region of interest" description="Disordered" evidence="1">
    <location>
        <begin position="1"/>
        <end position="20"/>
    </location>
</feature>
<evidence type="ECO:0000313" key="2">
    <source>
        <dbReference type="EMBL" id="MPM84387.1"/>
    </source>
</evidence>
<organism evidence="2">
    <name type="scientific">bioreactor metagenome</name>
    <dbReference type="NCBI Taxonomy" id="1076179"/>
    <lineage>
        <taxon>unclassified sequences</taxon>
        <taxon>metagenomes</taxon>
        <taxon>ecological metagenomes</taxon>
    </lineage>
</organism>
<protein>
    <submittedName>
        <fullName evidence="2">Uncharacterized protein</fullName>
    </submittedName>
</protein>
<dbReference type="AlphaFoldDB" id="A0A645D5A4"/>
<sequence>MVAHPRGHRAAADFFPEHGERQNRQALSADLFWHIEQPQARSLGALAHLLSGGVIQETGRVQLMFERDQLLLDKTAYGFAKHQQLFRERFVGGQVEHRHTTLRDGVKGENRSVAVCVCRFMEGFRPGRWPVRRRSRHRVGAAAPSALPVRSRP</sequence>
<name>A0A645D5A4_9ZZZZ</name>
<gene>
    <name evidence="2" type="ORF">SDC9_131458</name>
</gene>
<reference evidence="2" key="1">
    <citation type="submission" date="2019-08" db="EMBL/GenBank/DDBJ databases">
        <authorList>
            <person name="Kucharzyk K."/>
            <person name="Murdoch R.W."/>
            <person name="Higgins S."/>
            <person name="Loffler F."/>
        </authorList>
    </citation>
    <scope>NUCLEOTIDE SEQUENCE</scope>
</reference>
<proteinExistence type="predicted"/>
<accession>A0A645D5A4</accession>
<evidence type="ECO:0000256" key="1">
    <source>
        <dbReference type="SAM" id="MobiDB-lite"/>
    </source>
</evidence>